<proteinExistence type="predicted"/>
<reference evidence="2" key="1">
    <citation type="journal article" date="2017" name="Cell">
        <title>Insights into land plant evolution garnered from the Marchantia polymorpha genome.</title>
        <authorList>
            <person name="Bowman J.L."/>
            <person name="Kohchi T."/>
            <person name="Yamato K.T."/>
            <person name="Jenkins J."/>
            <person name="Shu S."/>
            <person name="Ishizaki K."/>
            <person name="Yamaoka S."/>
            <person name="Nishihama R."/>
            <person name="Nakamura Y."/>
            <person name="Berger F."/>
            <person name="Adam C."/>
            <person name="Aki S.S."/>
            <person name="Althoff F."/>
            <person name="Araki T."/>
            <person name="Arteaga-Vazquez M.A."/>
            <person name="Balasubrmanian S."/>
            <person name="Barry K."/>
            <person name="Bauer D."/>
            <person name="Boehm C.R."/>
            <person name="Briginshaw L."/>
            <person name="Caballero-Perez J."/>
            <person name="Catarino B."/>
            <person name="Chen F."/>
            <person name="Chiyoda S."/>
            <person name="Chovatia M."/>
            <person name="Davies K.M."/>
            <person name="Delmans M."/>
            <person name="Demura T."/>
            <person name="Dierschke T."/>
            <person name="Dolan L."/>
            <person name="Dorantes-Acosta A.E."/>
            <person name="Eklund D.M."/>
            <person name="Florent S.N."/>
            <person name="Flores-Sandoval E."/>
            <person name="Fujiyama A."/>
            <person name="Fukuzawa H."/>
            <person name="Galik B."/>
            <person name="Grimanelli D."/>
            <person name="Grimwood J."/>
            <person name="Grossniklaus U."/>
            <person name="Hamada T."/>
            <person name="Haseloff J."/>
            <person name="Hetherington A.J."/>
            <person name="Higo A."/>
            <person name="Hirakawa Y."/>
            <person name="Hundley H.N."/>
            <person name="Ikeda Y."/>
            <person name="Inoue K."/>
            <person name="Inoue S.I."/>
            <person name="Ishida S."/>
            <person name="Jia Q."/>
            <person name="Kakita M."/>
            <person name="Kanazawa T."/>
            <person name="Kawai Y."/>
            <person name="Kawashima T."/>
            <person name="Kennedy M."/>
            <person name="Kinose K."/>
            <person name="Kinoshita T."/>
            <person name="Kohara Y."/>
            <person name="Koide E."/>
            <person name="Komatsu K."/>
            <person name="Kopischke S."/>
            <person name="Kubo M."/>
            <person name="Kyozuka J."/>
            <person name="Lagercrantz U."/>
            <person name="Lin S.S."/>
            <person name="Lindquist E."/>
            <person name="Lipzen A.M."/>
            <person name="Lu C.W."/>
            <person name="De Luna E."/>
            <person name="Martienssen R.A."/>
            <person name="Minamino N."/>
            <person name="Mizutani M."/>
            <person name="Mizutani M."/>
            <person name="Mochizuki N."/>
            <person name="Monte I."/>
            <person name="Mosher R."/>
            <person name="Nagasaki H."/>
            <person name="Nakagami H."/>
            <person name="Naramoto S."/>
            <person name="Nishitani K."/>
            <person name="Ohtani M."/>
            <person name="Okamoto T."/>
            <person name="Okumura M."/>
            <person name="Phillips J."/>
            <person name="Pollak B."/>
            <person name="Reinders A."/>
            <person name="Rovekamp M."/>
            <person name="Sano R."/>
            <person name="Sawa S."/>
            <person name="Schmid M.W."/>
            <person name="Shirakawa M."/>
            <person name="Solano R."/>
            <person name="Spunde A."/>
            <person name="Suetsugu N."/>
            <person name="Sugano S."/>
            <person name="Sugiyama A."/>
            <person name="Sun R."/>
            <person name="Suzuki Y."/>
            <person name="Takenaka M."/>
            <person name="Takezawa D."/>
            <person name="Tomogane H."/>
            <person name="Tsuzuki M."/>
            <person name="Ueda T."/>
            <person name="Umeda M."/>
            <person name="Ward J.M."/>
            <person name="Watanabe Y."/>
            <person name="Yazaki K."/>
            <person name="Yokoyama R."/>
            <person name="Yoshitake Y."/>
            <person name="Yotsui I."/>
            <person name="Zachgo S."/>
            <person name="Schmutz J."/>
        </authorList>
    </citation>
    <scope>NUCLEOTIDE SEQUENCE [LARGE SCALE GENOMIC DNA]</scope>
    <source>
        <strain evidence="2">Tak-1</strain>
    </source>
</reference>
<evidence type="ECO:0000313" key="1">
    <source>
        <dbReference type="EMBL" id="PTQ46635.1"/>
    </source>
</evidence>
<dbReference type="Gramene" id="Mp5g24110.1">
    <property type="protein sequence ID" value="Mp5g24110.1.cds1"/>
    <property type="gene ID" value="Mp5g24110"/>
</dbReference>
<dbReference type="AlphaFoldDB" id="A0A2R6XKJ0"/>
<gene>
    <name evidence="1" type="ORF">MARPO_0010s0045</name>
</gene>
<name>A0A2R6XKJ0_MARPO</name>
<organism evidence="1 2">
    <name type="scientific">Marchantia polymorpha</name>
    <name type="common">Common liverwort</name>
    <name type="synonym">Marchantia aquatica</name>
    <dbReference type="NCBI Taxonomy" id="3197"/>
    <lineage>
        <taxon>Eukaryota</taxon>
        <taxon>Viridiplantae</taxon>
        <taxon>Streptophyta</taxon>
        <taxon>Embryophyta</taxon>
        <taxon>Marchantiophyta</taxon>
        <taxon>Marchantiopsida</taxon>
        <taxon>Marchantiidae</taxon>
        <taxon>Marchantiales</taxon>
        <taxon>Marchantiaceae</taxon>
        <taxon>Marchantia</taxon>
    </lineage>
</organism>
<evidence type="ECO:0000313" key="2">
    <source>
        <dbReference type="Proteomes" id="UP000244005"/>
    </source>
</evidence>
<protein>
    <submittedName>
        <fullName evidence="1">Uncharacterized protein</fullName>
    </submittedName>
</protein>
<keyword evidence="2" id="KW-1185">Reference proteome</keyword>
<accession>A0A2R6XKJ0</accession>
<dbReference type="Proteomes" id="UP000244005">
    <property type="component" value="Unassembled WGS sequence"/>
</dbReference>
<sequence length="128" mass="14431">MGTTACHHSHTALGNRWNFFCPANRKMKDETELCGCRAESAFRQHFCLEASWMYFTGYSKTNSTTRPSTSMHTITELDQATSVCTTIIICTCMMLLILCSCKNGVCHGGTNTRTCIQIVDFRANFHRD</sequence>
<dbReference type="EMBL" id="KZ772682">
    <property type="protein sequence ID" value="PTQ46635.1"/>
    <property type="molecule type" value="Genomic_DNA"/>
</dbReference>